<organism evidence="1 2">
    <name type="scientific">Tilletia horrida</name>
    <dbReference type="NCBI Taxonomy" id="155126"/>
    <lineage>
        <taxon>Eukaryota</taxon>
        <taxon>Fungi</taxon>
        <taxon>Dikarya</taxon>
        <taxon>Basidiomycota</taxon>
        <taxon>Ustilaginomycotina</taxon>
        <taxon>Exobasidiomycetes</taxon>
        <taxon>Tilletiales</taxon>
        <taxon>Tilletiaceae</taxon>
        <taxon>Tilletia</taxon>
    </lineage>
</organism>
<dbReference type="AlphaFoldDB" id="A0AAN6G5H6"/>
<name>A0AAN6G5H6_9BASI</name>
<evidence type="ECO:0000313" key="1">
    <source>
        <dbReference type="EMBL" id="KAK0518473.1"/>
    </source>
</evidence>
<dbReference type="Proteomes" id="UP001176521">
    <property type="component" value="Unassembled WGS sequence"/>
</dbReference>
<gene>
    <name evidence="1" type="ORF">OC842_007783</name>
</gene>
<feature type="non-terminal residue" evidence="1">
    <location>
        <position position="1"/>
    </location>
</feature>
<sequence length="382" mass="41543">DWSAAFRIVLDMCSPAPLDVSQCAHSALEQLKPLQAYRSWFQSTTDPDPSQADDVTSSYEKAVAVFVKSLSTADAYLLQALIDCCHLVYVYRTTKREIHSLPMARRKLAEAILTAHDQPNKHSYSGHSHVSIEPARNAGYRLLVILSAMGSMAFLPVLFRAEAFKNIGAIRKVTAQTLTNLVYLLQGGMPDMETLKDDDKNLAEAGCFAAHAVLPRILAAVLVEAQNSLGEAIARGEEDLREGIYATTNLSGLPAHGRLPQPPQVHYALDGAQIAFGLMSGGGCPVTLPAASLLGKGYLNDKPIEVGQLFAKCPVQNPDPCTTPKQSAITAELNVRTERVLPFFSAYCIRQRVDRNSGEGRRLEEAVRTQAMVPQSPTTGLR</sequence>
<comment type="caution">
    <text evidence="1">The sequence shown here is derived from an EMBL/GenBank/DDBJ whole genome shotgun (WGS) entry which is preliminary data.</text>
</comment>
<protein>
    <submittedName>
        <fullName evidence="1">Uncharacterized protein</fullName>
    </submittedName>
</protein>
<proteinExistence type="predicted"/>
<reference evidence="1" key="1">
    <citation type="journal article" date="2023" name="PhytoFront">
        <title>Draft Genome Resources of Seven Strains of Tilletia horrida, Causal Agent of Kernel Smut of Rice.</title>
        <authorList>
            <person name="Khanal S."/>
            <person name="Antony Babu S."/>
            <person name="Zhou X.G."/>
        </authorList>
    </citation>
    <scope>NUCLEOTIDE SEQUENCE</scope>
    <source>
        <strain evidence="1">TX3</strain>
    </source>
</reference>
<accession>A0AAN6G5H6</accession>
<evidence type="ECO:0000313" key="2">
    <source>
        <dbReference type="Proteomes" id="UP001176521"/>
    </source>
</evidence>
<dbReference type="EMBL" id="JAPDMQ010001277">
    <property type="protein sequence ID" value="KAK0518473.1"/>
    <property type="molecule type" value="Genomic_DNA"/>
</dbReference>
<keyword evidence="2" id="KW-1185">Reference proteome</keyword>